<dbReference type="PANTHER" id="PTHR24305">
    <property type="entry name" value="CYTOCHROME P450"/>
    <property type="match status" value="1"/>
</dbReference>
<keyword evidence="9 14" id="KW-0560">Oxidoreductase</keyword>
<evidence type="ECO:0000256" key="6">
    <source>
        <dbReference type="ARBA" id="ARBA00022692"/>
    </source>
</evidence>
<dbReference type="Gene3D" id="1.10.630.10">
    <property type="entry name" value="Cytochrome P450"/>
    <property type="match status" value="1"/>
</dbReference>
<dbReference type="GO" id="GO:0020037">
    <property type="term" value="F:heme binding"/>
    <property type="evidence" value="ECO:0007669"/>
    <property type="project" value="InterPro"/>
</dbReference>
<accession>A0A8H6YGN6</accession>
<dbReference type="PRINTS" id="PR00385">
    <property type="entry name" value="P450"/>
</dbReference>
<dbReference type="InterPro" id="IPR050121">
    <property type="entry name" value="Cytochrome_P450_monoxygenase"/>
</dbReference>
<proteinExistence type="inferred from homology"/>
<dbReference type="GO" id="GO:0016020">
    <property type="term" value="C:membrane"/>
    <property type="evidence" value="ECO:0007669"/>
    <property type="project" value="UniProtKB-SubCell"/>
</dbReference>
<evidence type="ECO:0000256" key="1">
    <source>
        <dbReference type="ARBA" id="ARBA00001971"/>
    </source>
</evidence>
<evidence type="ECO:0000256" key="14">
    <source>
        <dbReference type="RuleBase" id="RU000461"/>
    </source>
</evidence>
<feature type="binding site" description="axial binding residue" evidence="13">
    <location>
        <position position="455"/>
    </location>
    <ligand>
        <name>heme</name>
        <dbReference type="ChEBI" id="CHEBI:30413"/>
    </ligand>
    <ligandPart>
        <name>Fe</name>
        <dbReference type="ChEBI" id="CHEBI:18248"/>
    </ligandPart>
</feature>
<evidence type="ECO:0000256" key="9">
    <source>
        <dbReference type="ARBA" id="ARBA00023002"/>
    </source>
</evidence>
<evidence type="ECO:0000256" key="15">
    <source>
        <dbReference type="SAM" id="SignalP"/>
    </source>
</evidence>
<dbReference type="PANTHER" id="PTHR24305:SF166">
    <property type="entry name" value="CYTOCHROME P450 12A4, MITOCHONDRIAL-RELATED"/>
    <property type="match status" value="1"/>
</dbReference>
<evidence type="ECO:0000256" key="11">
    <source>
        <dbReference type="ARBA" id="ARBA00023033"/>
    </source>
</evidence>
<dbReference type="EMBL" id="JACAZI010000006">
    <property type="protein sequence ID" value="KAF7358207.1"/>
    <property type="molecule type" value="Genomic_DNA"/>
</dbReference>
<dbReference type="InterPro" id="IPR001128">
    <property type="entry name" value="Cyt_P450"/>
</dbReference>
<evidence type="ECO:0000256" key="3">
    <source>
        <dbReference type="ARBA" id="ARBA00004721"/>
    </source>
</evidence>
<gene>
    <name evidence="16" type="ORF">MVEN_00869200</name>
</gene>
<keyword evidence="12" id="KW-0472">Membrane</keyword>
<dbReference type="InterPro" id="IPR036396">
    <property type="entry name" value="Cyt_P450_sf"/>
</dbReference>
<evidence type="ECO:0000256" key="12">
    <source>
        <dbReference type="ARBA" id="ARBA00023136"/>
    </source>
</evidence>
<keyword evidence="11 14" id="KW-0503">Monooxygenase</keyword>
<evidence type="ECO:0000256" key="5">
    <source>
        <dbReference type="ARBA" id="ARBA00022617"/>
    </source>
</evidence>
<evidence type="ECO:0000256" key="13">
    <source>
        <dbReference type="PIRSR" id="PIRSR602401-1"/>
    </source>
</evidence>
<reference evidence="16" key="1">
    <citation type="submission" date="2020-05" db="EMBL/GenBank/DDBJ databases">
        <title>Mycena genomes resolve the evolution of fungal bioluminescence.</title>
        <authorList>
            <person name="Tsai I.J."/>
        </authorList>
    </citation>
    <scope>NUCLEOTIDE SEQUENCE</scope>
    <source>
        <strain evidence="16">CCC161011</strain>
    </source>
</reference>
<comment type="pathway">
    <text evidence="3">Secondary metabolite biosynthesis; terpenoid biosynthesis.</text>
</comment>
<comment type="subcellular location">
    <subcellularLocation>
        <location evidence="2">Membrane</location>
    </subcellularLocation>
</comment>
<evidence type="ECO:0000256" key="10">
    <source>
        <dbReference type="ARBA" id="ARBA00023004"/>
    </source>
</evidence>
<dbReference type="PROSITE" id="PS00086">
    <property type="entry name" value="CYTOCHROME_P450"/>
    <property type="match status" value="1"/>
</dbReference>
<protein>
    <submittedName>
        <fullName evidence="16">Cytochrome P450</fullName>
    </submittedName>
</protein>
<dbReference type="PRINTS" id="PR00463">
    <property type="entry name" value="EP450I"/>
</dbReference>
<name>A0A8H6YGN6_9AGAR</name>
<comment type="caution">
    <text evidence="16">The sequence shown here is derived from an EMBL/GenBank/DDBJ whole genome shotgun (WGS) entry which is preliminary data.</text>
</comment>
<keyword evidence="17" id="KW-1185">Reference proteome</keyword>
<dbReference type="GO" id="GO:0005506">
    <property type="term" value="F:iron ion binding"/>
    <property type="evidence" value="ECO:0007669"/>
    <property type="project" value="InterPro"/>
</dbReference>
<keyword evidence="15" id="KW-0732">Signal</keyword>
<dbReference type="Pfam" id="PF00067">
    <property type="entry name" value="p450"/>
    <property type="match status" value="2"/>
</dbReference>
<dbReference type="Proteomes" id="UP000620124">
    <property type="component" value="Unassembled WGS sequence"/>
</dbReference>
<dbReference type="AlphaFoldDB" id="A0A8H6YGN6"/>
<comment type="cofactor">
    <cofactor evidence="1 13">
        <name>heme</name>
        <dbReference type="ChEBI" id="CHEBI:30413"/>
    </cofactor>
</comment>
<dbReference type="InterPro" id="IPR017972">
    <property type="entry name" value="Cyt_P450_CS"/>
</dbReference>
<evidence type="ECO:0000256" key="7">
    <source>
        <dbReference type="ARBA" id="ARBA00022723"/>
    </source>
</evidence>
<evidence type="ECO:0000256" key="8">
    <source>
        <dbReference type="ARBA" id="ARBA00022989"/>
    </source>
</evidence>
<dbReference type="SUPFAM" id="SSF48264">
    <property type="entry name" value="Cytochrome P450"/>
    <property type="match status" value="1"/>
</dbReference>
<dbReference type="OrthoDB" id="1470350at2759"/>
<feature type="signal peptide" evidence="15">
    <location>
        <begin position="1"/>
        <end position="16"/>
    </location>
</feature>
<keyword evidence="5 13" id="KW-0349">Heme</keyword>
<evidence type="ECO:0000313" key="16">
    <source>
        <dbReference type="EMBL" id="KAF7358207.1"/>
    </source>
</evidence>
<comment type="similarity">
    <text evidence="4 14">Belongs to the cytochrome P450 family.</text>
</comment>
<evidence type="ECO:0000256" key="2">
    <source>
        <dbReference type="ARBA" id="ARBA00004370"/>
    </source>
</evidence>
<dbReference type="GO" id="GO:0004497">
    <property type="term" value="F:monooxygenase activity"/>
    <property type="evidence" value="ECO:0007669"/>
    <property type="project" value="UniProtKB-KW"/>
</dbReference>
<evidence type="ECO:0000313" key="17">
    <source>
        <dbReference type="Proteomes" id="UP000620124"/>
    </source>
</evidence>
<feature type="chain" id="PRO_5034017481" evidence="15">
    <location>
        <begin position="17"/>
        <end position="516"/>
    </location>
</feature>
<organism evidence="16 17">
    <name type="scientific">Mycena venus</name>
    <dbReference type="NCBI Taxonomy" id="2733690"/>
    <lineage>
        <taxon>Eukaryota</taxon>
        <taxon>Fungi</taxon>
        <taxon>Dikarya</taxon>
        <taxon>Basidiomycota</taxon>
        <taxon>Agaricomycotina</taxon>
        <taxon>Agaricomycetes</taxon>
        <taxon>Agaricomycetidae</taxon>
        <taxon>Agaricales</taxon>
        <taxon>Marasmiineae</taxon>
        <taxon>Mycenaceae</taxon>
        <taxon>Mycena</taxon>
    </lineage>
</organism>
<evidence type="ECO:0000256" key="4">
    <source>
        <dbReference type="ARBA" id="ARBA00010617"/>
    </source>
</evidence>
<keyword evidence="6" id="KW-0812">Transmembrane</keyword>
<dbReference type="InterPro" id="IPR002401">
    <property type="entry name" value="Cyt_P450_E_grp-I"/>
</dbReference>
<dbReference type="GO" id="GO:0016705">
    <property type="term" value="F:oxidoreductase activity, acting on paired donors, with incorporation or reduction of molecular oxygen"/>
    <property type="evidence" value="ECO:0007669"/>
    <property type="project" value="InterPro"/>
</dbReference>
<keyword evidence="10 13" id="KW-0408">Iron</keyword>
<keyword evidence="7 13" id="KW-0479">Metal-binding</keyword>
<keyword evidence="8" id="KW-1133">Transmembrane helix</keyword>
<sequence length="516" mass="58662">MFWWKLCGTLLAVLVARKVFEFRRNTRKFSDLPGLRPLLFLPTSALNPGSGWQWVRRDKIYSKYRMNTISLVPILSGTPTYFTRSLDVARQIVAAKNGFVKPEDIRSVLLGWGRNLFTENGSEWIRHRRIMNPAFTPEVYAHVWNETADLYEQMQHAEGWIGRSEHDLSAFNSITPKRSASETMQFAHALDIVSRSVVPRLLIPRWAYRFPLKRLRDMEIAHRSVDQFMQELIKTRQAELSADKAHRSQGQGGPEKDVFRLMIRASEDEGALRMSSEELTGNTFLMLLAGHDTTSRTLDATIGFLALYEDIQEEIYQEVHDVLSTSTGGGGQLRFEDYPRLKKVQGGLFGGGTALSCVAASYFQTWPEGHADLCEPAAATMMVREATDTFVLQTDKADGHGGQVILEPGTRVTIDFVGIHYNPEYFPEPEEFQPSRWYDALESDMTMFSLGPRVCIGRRFALTESVSFLSHLLCDWRLHAVLQPGETKPQWRRRVLRGLGGLSFGVGRVPVRLTRR</sequence>